<feature type="region of interest" description="Disordered" evidence="1">
    <location>
        <begin position="1"/>
        <end position="28"/>
    </location>
</feature>
<keyword evidence="3" id="KW-1185">Reference proteome</keyword>
<evidence type="ECO:0000313" key="2">
    <source>
        <dbReference type="EMBL" id="KAK1424371.1"/>
    </source>
</evidence>
<name>A0AAD8KN60_TARER</name>
<evidence type="ECO:0000256" key="1">
    <source>
        <dbReference type="SAM" id="MobiDB-lite"/>
    </source>
</evidence>
<dbReference type="AlphaFoldDB" id="A0AAD8KN60"/>
<dbReference type="Proteomes" id="UP001229421">
    <property type="component" value="Unassembled WGS sequence"/>
</dbReference>
<gene>
    <name evidence="2" type="ORF">QVD17_19700</name>
</gene>
<accession>A0AAD8KN60</accession>
<dbReference type="EMBL" id="JAUHHV010000005">
    <property type="protein sequence ID" value="KAK1424371.1"/>
    <property type="molecule type" value="Genomic_DNA"/>
</dbReference>
<proteinExistence type="predicted"/>
<evidence type="ECO:0000313" key="3">
    <source>
        <dbReference type="Proteomes" id="UP001229421"/>
    </source>
</evidence>
<reference evidence="2" key="1">
    <citation type="journal article" date="2023" name="bioRxiv">
        <title>Improved chromosome-level genome assembly for marigold (Tagetes erecta).</title>
        <authorList>
            <person name="Jiang F."/>
            <person name="Yuan L."/>
            <person name="Wang S."/>
            <person name="Wang H."/>
            <person name="Xu D."/>
            <person name="Wang A."/>
            <person name="Fan W."/>
        </authorList>
    </citation>
    <scope>NUCLEOTIDE SEQUENCE</scope>
    <source>
        <strain evidence="2">WSJ</strain>
        <tissue evidence="2">Leaf</tissue>
    </source>
</reference>
<protein>
    <submittedName>
        <fullName evidence="2">Uncharacterized protein</fullName>
    </submittedName>
</protein>
<sequence length="90" mass="9766">MAYKATADIKGQEPGDEEVSTGGSDSPPLKIKSLSEVYDACPGLDYHTSCQFSLSVTDPVTYDEAVAYLASRVRIPHSSRRSPKKLKFGL</sequence>
<comment type="caution">
    <text evidence="2">The sequence shown here is derived from an EMBL/GenBank/DDBJ whole genome shotgun (WGS) entry which is preliminary data.</text>
</comment>
<organism evidence="2 3">
    <name type="scientific">Tagetes erecta</name>
    <name type="common">African marigold</name>
    <dbReference type="NCBI Taxonomy" id="13708"/>
    <lineage>
        <taxon>Eukaryota</taxon>
        <taxon>Viridiplantae</taxon>
        <taxon>Streptophyta</taxon>
        <taxon>Embryophyta</taxon>
        <taxon>Tracheophyta</taxon>
        <taxon>Spermatophyta</taxon>
        <taxon>Magnoliopsida</taxon>
        <taxon>eudicotyledons</taxon>
        <taxon>Gunneridae</taxon>
        <taxon>Pentapetalae</taxon>
        <taxon>asterids</taxon>
        <taxon>campanulids</taxon>
        <taxon>Asterales</taxon>
        <taxon>Asteraceae</taxon>
        <taxon>Asteroideae</taxon>
        <taxon>Heliantheae alliance</taxon>
        <taxon>Tageteae</taxon>
        <taxon>Tagetes</taxon>
    </lineage>
</organism>